<evidence type="ECO:0000313" key="3">
    <source>
        <dbReference type="Proteomes" id="UP001153269"/>
    </source>
</evidence>
<comment type="caution">
    <text evidence="2">The sequence shown here is derived from an EMBL/GenBank/DDBJ whole genome shotgun (WGS) entry which is preliminary data.</text>
</comment>
<feature type="region of interest" description="Disordered" evidence="1">
    <location>
        <begin position="1"/>
        <end position="47"/>
    </location>
</feature>
<evidence type="ECO:0000256" key="1">
    <source>
        <dbReference type="SAM" id="MobiDB-lite"/>
    </source>
</evidence>
<feature type="non-terminal residue" evidence="2">
    <location>
        <position position="58"/>
    </location>
</feature>
<reference evidence="2" key="1">
    <citation type="submission" date="2020-03" db="EMBL/GenBank/DDBJ databases">
        <authorList>
            <person name="Weist P."/>
        </authorList>
    </citation>
    <scope>NUCLEOTIDE SEQUENCE</scope>
</reference>
<keyword evidence="3" id="KW-1185">Reference proteome</keyword>
<name>A0A9N7V2R8_PLEPL</name>
<sequence length="58" mass="6676">KSEVPCSEKIKLPEEKTAGKIQYAKSSELTEREKKKQRENGELPQVRTGKGKIWQMLC</sequence>
<protein>
    <submittedName>
        <fullName evidence="2">Uncharacterized protein</fullName>
    </submittedName>
</protein>
<dbReference type="Proteomes" id="UP001153269">
    <property type="component" value="Unassembled WGS sequence"/>
</dbReference>
<feature type="compositionally biased region" description="Basic and acidic residues" evidence="1">
    <location>
        <begin position="28"/>
        <end position="41"/>
    </location>
</feature>
<accession>A0A9N7V2R8</accession>
<organism evidence="2 3">
    <name type="scientific">Pleuronectes platessa</name>
    <name type="common">European plaice</name>
    <dbReference type="NCBI Taxonomy" id="8262"/>
    <lineage>
        <taxon>Eukaryota</taxon>
        <taxon>Metazoa</taxon>
        <taxon>Chordata</taxon>
        <taxon>Craniata</taxon>
        <taxon>Vertebrata</taxon>
        <taxon>Euteleostomi</taxon>
        <taxon>Actinopterygii</taxon>
        <taxon>Neopterygii</taxon>
        <taxon>Teleostei</taxon>
        <taxon>Neoteleostei</taxon>
        <taxon>Acanthomorphata</taxon>
        <taxon>Carangaria</taxon>
        <taxon>Pleuronectiformes</taxon>
        <taxon>Pleuronectoidei</taxon>
        <taxon>Pleuronectidae</taxon>
        <taxon>Pleuronectes</taxon>
    </lineage>
</organism>
<evidence type="ECO:0000313" key="2">
    <source>
        <dbReference type="EMBL" id="CAB1443008.1"/>
    </source>
</evidence>
<dbReference type="AlphaFoldDB" id="A0A9N7V2R8"/>
<gene>
    <name evidence="2" type="ORF">PLEPLA_LOCUS30723</name>
</gene>
<dbReference type="EMBL" id="CADEAL010002986">
    <property type="protein sequence ID" value="CAB1443008.1"/>
    <property type="molecule type" value="Genomic_DNA"/>
</dbReference>
<proteinExistence type="predicted"/>
<feature type="compositionally biased region" description="Basic and acidic residues" evidence="1">
    <location>
        <begin position="1"/>
        <end position="18"/>
    </location>
</feature>